<gene>
    <name evidence="1" type="ORF">EZS28_004484</name>
</gene>
<dbReference type="Proteomes" id="UP000324800">
    <property type="component" value="Unassembled WGS sequence"/>
</dbReference>
<proteinExistence type="predicted"/>
<name>A0A5J4WY30_9EUKA</name>
<accession>A0A5J4WY30</accession>
<comment type="caution">
    <text evidence="1">The sequence shown here is derived from an EMBL/GenBank/DDBJ whole genome shotgun (WGS) entry which is preliminary data.</text>
</comment>
<organism evidence="1 2">
    <name type="scientific">Streblomastix strix</name>
    <dbReference type="NCBI Taxonomy" id="222440"/>
    <lineage>
        <taxon>Eukaryota</taxon>
        <taxon>Metamonada</taxon>
        <taxon>Preaxostyla</taxon>
        <taxon>Oxymonadida</taxon>
        <taxon>Streblomastigidae</taxon>
        <taxon>Streblomastix</taxon>
    </lineage>
</organism>
<evidence type="ECO:0000313" key="1">
    <source>
        <dbReference type="EMBL" id="KAA6399988.1"/>
    </source>
</evidence>
<protein>
    <submittedName>
        <fullName evidence="1">Uncharacterized protein</fullName>
    </submittedName>
</protein>
<dbReference type="AlphaFoldDB" id="A0A5J4WY30"/>
<sequence>MQVIKIPKLLQSLSALSLYKIGTHIDLDVDRQRIKVRHWSRRCLWYFQYKGDEQVQSELVNLEYGRAMSIVISTAGGKGEERGEEIFQGVNFISRFLRELHIGRNNYRQPSFQPLTLLARRTQEHLVEEGAIEEIEAQMKTYSHFQREANEAKAATLNRFIHNN</sequence>
<reference evidence="1 2" key="1">
    <citation type="submission" date="2019-03" db="EMBL/GenBank/DDBJ databases">
        <title>Single cell metagenomics reveals metabolic interactions within the superorganism composed of flagellate Streblomastix strix and complex community of Bacteroidetes bacteria on its surface.</title>
        <authorList>
            <person name="Treitli S.C."/>
            <person name="Kolisko M."/>
            <person name="Husnik F."/>
            <person name="Keeling P."/>
            <person name="Hampl V."/>
        </authorList>
    </citation>
    <scope>NUCLEOTIDE SEQUENCE [LARGE SCALE GENOMIC DNA]</scope>
    <source>
        <strain evidence="1">ST1C</strain>
    </source>
</reference>
<dbReference type="EMBL" id="SNRW01000641">
    <property type="protein sequence ID" value="KAA6399988.1"/>
    <property type="molecule type" value="Genomic_DNA"/>
</dbReference>
<evidence type="ECO:0000313" key="2">
    <source>
        <dbReference type="Proteomes" id="UP000324800"/>
    </source>
</evidence>